<reference evidence="4" key="1">
    <citation type="submission" date="2022-10" db="EMBL/GenBank/DDBJ databases">
        <authorList>
            <person name="Hyden B.L."/>
            <person name="Feng K."/>
            <person name="Yates T."/>
            <person name="Jawdy S."/>
            <person name="Smart L.B."/>
            <person name="Muchero W."/>
        </authorList>
    </citation>
    <scope>NUCLEOTIDE SEQUENCE</scope>
    <source>
        <tissue evidence="4">Shoot tip</tissue>
    </source>
</reference>
<keyword evidence="5" id="KW-1185">Reference proteome</keyword>
<evidence type="ECO:0000313" key="4">
    <source>
        <dbReference type="EMBL" id="KAJ6301707.1"/>
    </source>
</evidence>
<evidence type="ECO:0000259" key="3">
    <source>
        <dbReference type="Pfam" id="PF14226"/>
    </source>
</evidence>
<feature type="domain" description="Non-haem dioxygenase N-terminal" evidence="3">
    <location>
        <begin position="27"/>
        <end position="87"/>
    </location>
</feature>
<keyword evidence="1" id="KW-0479">Metal-binding</keyword>
<dbReference type="InterPro" id="IPR026992">
    <property type="entry name" value="DIOX_N"/>
</dbReference>
<accession>A0ABQ8ZIN5</accession>
<dbReference type="InterPro" id="IPR050231">
    <property type="entry name" value="Iron_ascorbate_oxido_reductase"/>
</dbReference>
<evidence type="ECO:0000256" key="2">
    <source>
        <dbReference type="ARBA" id="ARBA00023004"/>
    </source>
</evidence>
<dbReference type="EMBL" id="JAPFFI010000027">
    <property type="protein sequence ID" value="KAJ6301707.1"/>
    <property type="molecule type" value="Genomic_DNA"/>
</dbReference>
<gene>
    <name evidence="4" type="ORF">OIU77_015925</name>
</gene>
<keyword evidence="2" id="KW-0408">Iron</keyword>
<evidence type="ECO:0000256" key="1">
    <source>
        <dbReference type="ARBA" id="ARBA00022723"/>
    </source>
</evidence>
<dbReference type="InterPro" id="IPR027443">
    <property type="entry name" value="IPNS-like_sf"/>
</dbReference>
<name>A0ABQ8ZIN5_9ROSI</name>
<dbReference type="SUPFAM" id="SSF51197">
    <property type="entry name" value="Clavaminate synthase-like"/>
    <property type="match status" value="1"/>
</dbReference>
<dbReference type="PANTHER" id="PTHR47990">
    <property type="entry name" value="2-OXOGLUTARATE (2OG) AND FE(II)-DEPENDENT OXYGENASE SUPERFAMILY PROTEIN-RELATED"/>
    <property type="match status" value="1"/>
</dbReference>
<protein>
    <recommendedName>
        <fullName evidence="3">Non-haem dioxygenase N-terminal domain-containing protein</fullName>
    </recommendedName>
</protein>
<sequence length="136" mass="15516">MVFMSKPAPEQFSFIRNSKPTPFFSGIPLIDLSKPDSMHQLVKACEEFGFFKVINHGVPMEFISKLESEAVDFFSLPLSEKEKRFSSVFGDNPEKFRCALNDYVSAVKRMACEILEMMADGLKLQQRNVFSKLFDG</sequence>
<evidence type="ECO:0000313" key="5">
    <source>
        <dbReference type="Proteomes" id="UP001141253"/>
    </source>
</evidence>
<dbReference type="Pfam" id="PF14226">
    <property type="entry name" value="DIOX_N"/>
    <property type="match status" value="1"/>
</dbReference>
<reference evidence="4" key="2">
    <citation type="journal article" date="2023" name="Int. J. Mol. Sci.">
        <title>De Novo Assembly and Annotation of 11 Diverse Shrub Willow (Salix) Genomes Reveals Novel Gene Organization in Sex-Linked Regions.</title>
        <authorList>
            <person name="Hyden B."/>
            <person name="Feng K."/>
            <person name="Yates T.B."/>
            <person name="Jawdy S."/>
            <person name="Cereghino C."/>
            <person name="Smart L.B."/>
            <person name="Muchero W."/>
        </authorList>
    </citation>
    <scope>NUCLEOTIDE SEQUENCE</scope>
    <source>
        <tissue evidence="4">Shoot tip</tissue>
    </source>
</reference>
<dbReference type="Proteomes" id="UP001141253">
    <property type="component" value="Chromosome 16"/>
</dbReference>
<proteinExistence type="predicted"/>
<organism evidence="4 5">
    <name type="scientific">Salix suchowensis</name>
    <dbReference type="NCBI Taxonomy" id="1278906"/>
    <lineage>
        <taxon>Eukaryota</taxon>
        <taxon>Viridiplantae</taxon>
        <taxon>Streptophyta</taxon>
        <taxon>Embryophyta</taxon>
        <taxon>Tracheophyta</taxon>
        <taxon>Spermatophyta</taxon>
        <taxon>Magnoliopsida</taxon>
        <taxon>eudicotyledons</taxon>
        <taxon>Gunneridae</taxon>
        <taxon>Pentapetalae</taxon>
        <taxon>rosids</taxon>
        <taxon>fabids</taxon>
        <taxon>Malpighiales</taxon>
        <taxon>Salicaceae</taxon>
        <taxon>Saliceae</taxon>
        <taxon>Salix</taxon>
    </lineage>
</organism>
<comment type="caution">
    <text evidence="4">The sequence shown here is derived from an EMBL/GenBank/DDBJ whole genome shotgun (WGS) entry which is preliminary data.</text>
</comment>
<dbReference type="Gene3D" id="2.60.120.330">
    <property type="entry name" value="B-lactam Antibiotic, Isopenicillin N Synthase, Chain"/>
    <property type="match status" value="1"/>
</dbReference>